<dbReference type="PANTHER" id="PTHR21237:SF23">
    <property type="entry name" value="GRPE PROTEIN HOMOLOG, MITOCHONDRIAL"/>
    <property type="match status" value="1"/>
</dbReference>
<comment type="caution">
    <text evidence="3">The sequence shown here is derived from an EMBL/GenBank/DDBJ whole genome shotgun (WGS) entry which is preliminary data.</text>
</comment>
<feature type="non-terminal residue" evidence="3">
    <location>
        <position position="1"/>
    </location>
</feature>
<sequence length="80" mass="8599">GMERGIMLIRSQLEDVLKKRGVAVIQASAGEAFDPARHEAIGEVESDKPAGAVAEAVQRGYELAGRVIRPARVRLSKSDN</sequence>
<dbReference type="PRINTS" id="PR00773">
    <property type="entry name" value="GRPEPROTEIN"/>
</dbReference>
<dbReference type="GO" id="GO:0006457">
    <property type="term" value="P:protein folding"/>
    <property type="evidence" value="ECO:0007669"/>
    <property type="project" value="InterPro"/>
</dbReference>
<dbReference type="Proteomes" id="UP000178510">
    <property type="component" value="Unassembled WGS sequence"/>
</dbReference>
<evidence type="ECO:0000313" key="4">
    <source>
        <dbReference type="Proteomes" id="UP000178510"/>
    </source>
</evidence>
<dbReference type="PANTHER" id="PTHR21237">
    <property type="entry name" value="GRPE PROTEIN"/>
    <property type="match status" value="1"/>
</dbReference>
<evidence type="ECO:0000256" key="1">
    <source>
        <dbReference type="ARBA" id="ARBA00023186"/>
    </source>
</evidence>
<dbReference type="GO" id="GO:0000774">
    <property type="term" value="F:adenyl-nucleotide exchange factor activity"/>
    <property type="evidence" value="ECO:0007669"/>
    <property type="project" value="InterPro"/>
</dbReference>
<reference evidence="3 4" key="1">
    <citation type="journal article" date="2016" name="Nat. Commun.">
        <title>Thousands of microbial genomes shed light on interconnected biogeochemical processes in an aquifer system.</title>
        <authorList>
            <person name="Anantharaman K."/>
            <person name="Brown C.T."/>
            <person name="Hug L.A."/>
            <person name="Sharon I."/>
            <person name="Castelle C.J."/>
            <person name="Probst A.J."/>
            <person name="Thomas B.C."/>
            <person name="Singh A."/>
            <person name="Wilkins M.J."/>
            <person name="Karaoz U."/>
            <person name="Brodie E.L."/>
            <person name="Williams K.H."/>
            <person name="Hubbard S.S."/>
            <person name="Banfield J.F."/>
        </authorList>
    </citation>
    <scope>NUCLEOTIDE SEQUENCE [LARGE SCALE GENOMIC DNA]</scope>
</reference>
<dbReference type="AlphaFoldDB" id="A0A1G2L0T4"/>
<dbReference type="InterPro" id="IPR000740">
    <property type="entry name" value="GrpE"/>
</dbReference>
<accession>A0A1G2L0T4</accession>
<dbReference type="GO" id="GO:0051087">
    <property type="term" value="F:protein-folding chaperone binding"/>
    <property type="evidence" value="ECO:0007669"/>
    <property type="project" value="InterPro"/>
</dbReference>
<organism evidence="3 4">
    <name type="scientific">Candidatus Sungbacteria bacterium RIFCSPHIGHO2_02_FULL_52_23</name>
    <dbReference type="NCBI Taxonomy" id="1802274"/>
    <lineage>
        <taxon>Bacteria</taxon>
        <taxon>Candidatus Sungiibacteriota</taxon>
    </lineage>
</organism>
<dbReference type="InterPro" id="IPR009012">
    <property type="entry name" value="GrpE_head"/>
</dbReference>
<dbReference type="Gene3D" id="2.30.22.10">
    <property type="entry name" value="Head domain of nucleotide exchange factor GrpE"/>
    <property type="match status" value="1"/>
</dbReference>
<evidence type="ECO:0000256" key="2">
    <source>
        <dbReference type="RuleBase" id="RU004478"/>
    </source>
</evidence>
<dbReference type="STRING" id="1802274.A3J58_00210"/>
<comment type="similarity">
    <text evidence="2">Belongs to the GrpE family.</text>
</comment>
<keyword evidence="1" id="KW-0143">Chaperone</keyword>
<proteinExistence type="inferred from homology"/>
<dbReference type="EMBL" id="MHQM01000002">
    <property type="protein sequence ID" value="OHA04299.1"/>
    <property type="molecule type" value="Genomic_DNA"/>
</dbReference>
<dbReference type="GO" id="GO:0042803">
    <property type="term" value="F:protein homodimerization activity"/>
    <property type="evidence" value="ECO:0007669"/>
    <property type="project" value="InterPro"/>
</dbReference>
<protein>
    <submittedName>
        <fullName evidence="3">Nucleotide exchange factor GrpE</fullName>
    </submittedName>
</protein>
<evidence type="ECO:0000313" key="3">
    <source>
        <dbReference type="EMBL" id="OHA04299.1"/>
    </source>
</evidence>
<gene>
    <name evidence="3" type="ORF">A3J58_00210</name>
</gene>
<dbReference type="SUPFAM" id="SSF51064">
    <property type="entry name" value="Head domain of nucleotide exchange factor GrpE"/>
    <property type="match status" value="1"/>
</dbReference>
<dbReference type="GO" id="GO:0051082">
    <property type="term" value="F:unfolded protein binding"/>
    <property type="evidence" value="ECO:0007669"/>
    <property type="project" value="TreeGrafter"/>
</dbReference>
<dbReference type="Pfam" id="PF01025">
    <property type="entry name" value="GrpE"/>
    <property type="match status" value="1"/>
</dbReference>
<name>A0A1G2L0T4_9BACT</name>